<protein>
    <submittedName>
        <fullName evidence="2">Uncharacterized protein</fullName>
    </submittedName>
</protein>
<dbReference type="Proteomes" id="UP000800041">
    <property type="component" value="Unassembled WGS sequence"/>
</dbReference>
<name>A0A6G1GPZ7_9PEZI</name>
<organism evidence="2 3">
    <name type="scientific">Aulographum hederae CBS 113979</name>
    <dbReference type="NCBI Taxonomy" id="1176131"/>
    <lineage>
        <taxon>Eukaryota</taxon>
        <taxon>Fungi</taxon>
        <taxon>Dikarya</taxon>
        <taxon>Ascomycota</taxon>
        <taxon>Pezizomycotina</taxon>
        <taxon>Dothideomycetes</taxon>
        <taxon>Pleosporomycetidae</taxon>
        <taxon>Aulographales</taxon>
        <taxon>Aulographaceae</taxon>
    </lineage>
</organism>
<feature type="region of interest" description="Disordered" evidence="1">
    <location>
        <begin position="35"/>
        <end position="64"/>
    </location>
</feature>
<dbReference type="AlphaFoldDB" id="A0A6G1GPZ7"/>
<feature type="compositionally biased region" description="Polar residues" evidence="1">
    <location>
        <begin position="54"/>
        <end position="64"/>
    </location>
</feature>
<reference evidence="2" key="1">
    <citation type="journal article" date="2020" name="Stud. Mycol.">
        <title>101 Dothideomycetes genomes: a test case for predicting lifestyles and emergence of pathogens.</title>
        <authorList>
            <person name="Haridas S."/>
            <person name="Albert R."/>
            <person name="Binder M."/>
            <person name="Bloem J."/>
            <person name="Labutti K."/>
            <person name="Salamov A."/>
            <person name="Andreopoulos B."/>
            <person name="Baker S."/>
            <person name="Barry K."/>
            <person name="Bills G."/>
            <person name="Bluhm B."/>
            <person name="Cannon C."/>
            <person name="Castanera R."/>
            <person name="Culley D."/>
            <person name="Daum C."/>
            <person name="Ezra D."/>
            <person name="Gonzalez J."/>
            <person name="Henrissat B."/>
            <person name="Kuo A."/>
            <person name="Liang C."/>
            <person name="Lipzen A."/>
            <person name="Lutzoni F."/>
            <person name="Magnuson J."/>
            <person name="Mondo S."/>
            <person name="Nolan M."/>
            <person name="Ohm R."/>
            <person name="Pangilinan J."/>
            <person name="Park H.-J."/>
            <person name="Ramirez L."/>
            <person name="Alfaro M."/>
            <person name="Sun H."/>
            <person name="Tritt A."/>
            <person name="Yoshinaga Y."/>
            <person name="Zwiers L.-H."/>
            <person name="Turgeon B."/>
            <person name="Goodwin S."/>
            <person name="Spatafora J."/>
            <person name="Crous P."/>
            <person name="Grigoriev I."/>
        </authorList>
    </citation>
    <scope>NUCLEOTIDE SEQUENCE</scope>
    <source>
        <strain evidence="2">CBS 113979</strain>
    </source>
</reference>
<evidence type="ECO:0000256" key="1">
    <source>
        <dbReference type="SAM" id="MobiDB-lite"/>
    </source>
</evidence>
<sequence>MPKRCRVQLTTCPLRPEANSMQRQETGYHNSRKHICGTAYSSPSSPNREPGPSWNWSCDDLSSL</sequence>
<gene>
    <name evidence="2" type="ORF">K402DRAFT_180720</name>
</gene>
<evidence type="ECO:0000313" key="2">
    <source>
        <dbReference type="EMBL" id="KAF1983023.1"/>
    </source>
</evidence>
<dbReference type="EMBL" id="ML977178">
    <property type="protein sequence ID" value="KAF1983023.1"/>
    <property type="molecule type" value="Genomic_DNA"/>
</dbReference>
<proteinExistence type="predicted"/>
<keyword evidence="3" id="KW-1185">Reference proteome</keyword>
<accession>A0A6G1GPZ7</accession>
<evidence type="ECO:0000313" key="3">
    <source>
        <dbReference type="Proteomes" id="UP000800041"/>
    </source>
</evidence>